<comment type="caution">
    <text evidence="17">The sequence shown here is derived from an EMBL/GenBank/DDBJ whole genome shotgun (WGS) entry which is preliminary data.</text>
</comment>
<evidence type="ECO:0000256" key="7">
    <source>
        <dbReference type="ARBA" id="ARBA00022832"/>
    </source>
</evidence>
<feature type="transmembrane region" description="Helical" evidence="16">
    <location>
        <begin position="382"/>
        <end position="403"/>
    </location>
</feature>
<dbReference type="GO" id="GO:0102158">
    <property type="term" value="F:very-long-chain (3R)-3-hydroxyacyl-CoA dehydratase activity"/>
    <property type="evidence" value="ECO:0007669"/>
    <property type="project" value="UniProtKB-EC"/>
</dbReference>
<evidence type="ECO:0000256" key="4">
    <source>
        <dbReference type="ARBA" id="ARBA00013122"/>
    </source>
</evidence>
<comment type="pathway">
    <text evidence="2">Lipid metabolism; fatty acid biosynthesis.</text>
</comment>
<reference evidence="17 18" key="1">
    <citation type="submission" date="2016-05" db="EMBL/GenBank/DDBJ databases">
        <title>Nuclear genome of Blastocystis sp. subtype 1 NandII.</title>
        <authorList>
            <person name="Gentekaki E."/>
            <person name="Curtis B."/>
            <person name="Stairs C."/>
            <person name="Eme L."/>
            <person name="Herman E."/>
            <person name="Klimes V."/>
            <person name="Arias M.C."/>
            <person name="Elias M."/>
            <person name="Hilliou F."/>
            <person name="Klute M."/>
            <person name="Malik S.-B."/>
            <person name="Pightling A."/>
            <person name="Rachubinski R."/>
            <person name="Salas D."/>
            <person name="Schlacht A."/>
            <person name="Suga H."/>
            <person name="Archibald J."/>
            <person name="Ball S.G."/>
            <person name="Clark G."/>
            <person name="Dacks J."/>
            <person name="Van Der Giezen M."/>
            <person name="Tsaousis A."/>
            <person name="Roger A."/>
        </authorList>
    </citation>
    <scope>NUCLEOTIDE SEQUENCE [LARGE SCALE GENOMIC DNA]</scope>
    <source>
        <strain evidence="18">ATCC 50177 / NandII</strain>
    </source>
</reference>
<dbReference type="SMART" id="SM00268">
    <property type="entry name" value="ACTIN"/>
    <property type="match status" value="1"/>
</dbReference>
<evidence type="ECO:0000256" key="11">
    <source>
        <dbReference type="ARBA" id="ARBA00023160"/>
    </source>
</evidence>
<sequence length="530" mass="59835">MIATGRYKDAEITPLVRDLSIRSWEGTEKMIQHALQDWLCVSTEDNSVLLVEPPTVTHMRREKFAEMLFEKMRVPSLLMYKDAALTCFSRGRTMGMVVDIGEDLCRCCGVFDGFVDRDNVSYQRFAGARLRDLYMQRCLLPQLKGKEELLPRGCSSLSSSSRVFLYNALGREMNEKLSSVTENPYIEDGSSVAPVPFTLPDGKTIQVGSEAKSIPELLFFPTALGDPSLKSIQLMVADQLTACAAETTRDIASCVMLCGGVARMKGFGKRLDRELRVMSNGAARLAPIPDEECRTSSYLGGSILGSLSSFSDYLVLYNAASMAGWIWIWYAIFAYYWLEVGSFWEIVGSKLKVVQTAAVMEIVHAILGLVHSPVMTTTVQGAFFSCAVITVVFSRVALTWGYANACPDVQESFGVKLMVLSWSLVEVPRYLFYLVKLINAPMPRWLLFLRYNLFLVLYPTGISGEILTIYHSLPFIKRTHLFSWELPNAWNFVFNYYLVSVFYLLLYIPLGPLMIMNMLNQRRKNVLFRE</sequence>
<keyword evidence="9" id="KW-0443">Lipid metabolism</keyword>
<dbReference type="GO" id="GO:0030148">
    <property type="term" value="P:sphingolipid biosynthetic process"/>
    <property type="evidence" value="ECO:0007669"/>
    <property type="project" value="TreeGrafter"/>
</dbReference>
<dbReference type="UniPathway" id="UPA00094"/>
<dbReference type="PANTHER" id="PTHR11035:SF3">
    <property type="entry name" value="VERY-LONG-CHAIN (3R)-3-HYDROXYACYL-COA DEHYDRATASE"/>
    <property type="match status" value="1"/>
</dbReference>
<dbReference type="EC" id="4.2.1.134" evidence="4"/>
<comment type="subcellular location">
    <subcellularLocation>
        <location evidence="1">Membrane</location>
        <topology evidence="1">Multi-pass membrane protein</topology>
    </subcellularLocation>
</comment>
<keyword evidence="12" id="KW-0456">Lyase</keyword>
<dbReference type="AlphaFoldDB" id="A0A196SPI8"/>
<dbReference type="GO" id="GO:0005789">
    <property type="term" value="C:endoplasmic reticulum membrane"/>
    <property type="evidence" value="ECO:0007669"/>
    <property type="project" value="TreeGrafter"/>
</dbReference>
<dbReference type="Pfam" id="PF00022">
    <property type="entry name" value="Actin"/>
    <property type="match status" value="1"/>
</dbReference>
<comment type="similarity">
    <text evidence="3">Belongs to the very long-chain fatty acids dehydratase HACD family.</text>
</comment>
<dbReference type="Gene3D" id="3.30.420.40">
    <property type="match status" value="2"/>
</dbReference>
<keyword evidence="8 16" id="KW-1133">Transmembrane helix</keyword>
<keyword evidence="10 16" id="KW-0472">Membrane</keyword>
<evidence type="ECO:0000313" key="18">
    <source>
        <dbReference type="Proteomes" id="UP000078348"/>
    </source>
</evidence>
<evidence type="ECO:0000256" key="15">
    <source>
        <dbReference type="RuleBase" id="RU000487"/>
    </source>
</evidence>
<dbReference type="InterPro" id="IPR007482">
    <property type="entry name" value="Tyr_Pase-like_PTPLA"/>
</dbReference>
<dbReference type="EMBL" id="LXWW01000007">
    <property type="protein sequence ID" value="OAO18092.1"/>
    <property type="molecule type" value="Genomic_DNA"/>
</dbReference>
<evidence type="ECO:0000256" key="9">
    <source>
        <dbReference type="ARBA" id="ARBA00023098"/>
    </source>
</evidence>
<evidence type="ECO:0000256" key="13">
    <source>
        <dbReference type="ARBA" id="ARBA00036671"/>
    </source>
</evidence>
<feature type="transmembrane region" description="Helical" evidence="16">
    <location>
        <begin position="353"/>
        <end position="370"/>
    </location>
</feature>
<feature type="transmembrane region" description="Helical" evidence="16">
    <location>
        <begin position="447"/>
        <end position="473"/>
    </location>
</feature>
<dbReference type="STRING" id="478820.A0A196SPI8"/>
<name>A0A196SPI8_BLAHN</name>
<gene>
    <name evidence="17" type="ORF">AV274_0163</name>
</gene>
<comment type="catalytic activity">
    <reaction evidence="13">
        <text>a very-long-chain (3R)-3-hydroxyacyl-CoA = a very-long-chain (2E)-enoyl-CoA + H2O</text>
        <dbReference type="Rhea" id="RHEA:45812"/>
        <dbReference type="ChEBI" id="CHEBI:15377"/>
        <dbReference type="ChEBI" id="CHEBI:83728"/>
        <dbReference type="ChEBI" id="CHEBI:85440"/>
        <dbReference type="EC" id="4.2.1.134"/>
    </reaction>
</comment>
<comment type="similarity">
    <text evidence="15">Belongs to the actin family.</text>
</comment>
<evidence type="ECO:0000256" key="2">
    <source>
        <dbReference type="ARBA" id="ARBA00005194"/>
    </source>
</evidence>
<feature type="transmembrane region" description="Helical" evidence="16">
    <location>
        <begin position="415"/>
        <end position="435"/>
    </location>
</feature>
<evidence type="ECO:0000256" key="10">
    <source>
        <dbReference type="ARBA" id="ARBA00023136"/>
    </source>
</evidence>
<dbReference type="InterPro" id="IPR004000">
    <property type="entry name" value="Actin"/>
</dbReference>
<evidence type="ECO:0000256" key="8">
    <source>
        <dbReference type="ARBA" id="ARBA00022989"/>
    </source>
</evidence>
<keyword evidence="11" id="KW-0275">Fatty acid biosynthesis</keyword>
<keyword evidence="7" id="KW-0276">Fatty acid metabolism</keyword>
<evidence type="ECO:0000256" key="14">
    <source>
        <dbReference type="ARBA" id="ARBA00049360"/>
    </source>
</evidence>
<dbReference type="GO" id="GO:0030497">
    <property type="term" value="P:fatty acid elongation"/>
    <property type="evidence" value="ECO:0007669"/>
    <property type="project" value="TreeGrafter"/>
</dbReference>
<feature type="transmembrane region" description="Helical" evidence="16">
    <location>
        <begin position="493"/>
        <end position="515"/>
    </location>
</feature>
<evidence type="ECO:0000256" key="12">
    <source>
        <dbReference type="ARBA" id="ARBA00023239"/>
    </source>
</evidence>
<organism evidence="17 18">
    <name type="scientific">Blastocystis sp. subtype 1 (strain ATCC 50177 / NandII)</name>
    <dbReference type="NCBI Taxonomy" id="478820"/>
    <lineage>
        <taxon>Eukaryota</taxon>
        <taxon>Sar</taxon>
        <taxon>Stramenopiles</taxon>
        <taxon>Bigyra</taxon>
        <taxon>Opalozoa</taxon>
        <taxon>Opalinata</taxon>
        <taxon>Blastocystidae</taxon>
        <taxon>Blastocystis</taxon>
    </lineage>
</organism>
<evidence type="ECO:0000256" key="16">
    <source>
        <dbReference type="SAM" id="Phobius"/>
    </source>
</evidence>
<feature type="transmembrane region" description="Helical" evidence="16">
    <location>
        <begin position="314"/>
        <end position="338"/>
    </location>
</feature>
<dbReference type="SUPFAM" id="SSF53067">
    <property type="entry name" value="Actin-like ATPase domain"/>
    <property type="match status" value="2"/>
</dbReference>
<dbReference type="Pfam" id="PF04387">
    <property type="entry name" value="PTPLA"/>
    <property type="match status" value="1"/>
</dbReference>
<keyword evidence="18" id="KW-1185">Reference proteome</keyword>
<comment type="catalytic activity">
    <reaction evidence="14">
        <text>ATP + H2O = ADP + phosphate + H(+)</text>
        <dbReference type="Rhea" id="RHEA:13065"/>
        <dbReference type="ChEBI" id="CHEBI:15377"/>
        <dbReference type="ChEBI" id="CHEBI:15378"/>
        <dbReference type="ChEBI" id="CHEBI:30616"/>
        <dbReference type="ChEBI" id="CHEBI:43474"/>
        <dbReference type="ChEBI" id="CHEBI:456216"/>
    </reaction>
</comment>
<proteinExistence type="inferred from homology"/>
<dbReference type="Proteomes" id="UP000078348">
    <property type="component" value="Unassembled WGS sequence"/>
</dbReference>
<evidence type="ECO:0000256" key="1">
    <source>
        <dbReference type="ARBA" id="ARBA00004141"/>
    </source>
</evidence>
<protein>
    <recommendedName>
        <fullName evidence="4">very-long-chain (3R)-3-hydroxyacyl-CoA dehydratase</fullName>
        <ecNumber evidence="4">4.2.1.134</ecNumber>
    </recommendedName>
</protein>
<dbReference type="InterPro" id="IPR043129">
    <property type="entry name" value="ATPase_NBD"/>
</dbReference>
<evidence type="ECO:0000256" key="6">
    <source>
        <dbReference type="ARBA" id="ARBA00022692"/>
    </source>
</evidence>
<evidence type="ECO:0000256" key="3">
    <source>
        <dbReference type="ARBA" id="ARBA00007811"/>
    </source>
</evidence>
<dbReference type="OrthoDB" id="46988at2759"/>
<keyword evidence="6 16" id="KW-0812">Transmembrane</keyword>
<dbReference type="Gene3D" id="3.90.640.10">
    <property type="entry name" value="Actin, Chain A, domain 4"/>
    <property type="match status" value="1"/>
</dbReference>
<dbReference type="PANTHER" id="PTHR11035">
    <property type="entry name" value="VERY-LONG-CHAIN (3R)-3-HYDROXYACYL-COA DEHYDRATASE"/>
    <property type="match status" value="1"/>
</dbReference>
<evidence type="ECO:0000256" key="5">
    <source>
        <dbReference type="ARBA" id="ARBA00022516"/>
    </source>
</evidence>
<dbReference type="GO" id="GO:0042761">
    <property type="term" value="P:very long-chain fatty acid biosynthetic process"/>
    <property type="evidence" value="ECO:0007669"/>
    <property type="project" value="TreeGrafter"/>
</dbReference>
<keyword evidence="5" id="KW-0444">Lipid biosynthesis</keyword>
<evidence type="ECO:0000313" key="17">
    <source>
        <dbReference type="EMBL" id="OAO18092.1"/>
    </source>
</evidence>
<accession>A0A196SPI8</accession>